<dbReference type="PROSITE" id="PS50297">
    <property type="entry name" value="ANK_REP_REGION"/>
    <property type="match status" value="3"/>
</dbReference>
<feature type="transmembrane region" description="Helical" evidence="9">
    <location>
        <begin position="466"/>
        <end position="491"/>
    </location>
</feature>
<feature type="repeat" description="ANK" evidence="8">
    <location>
        <begin position="130"/>
        <end position="162"/>
    </location>
</feature>
<keyword evidence="12" id="KW-1185">Reference proteome</keyword>
<dbReference type="SUPFAM" id="SSF48403">
    <property type="entry name" value="Ankyrin repeat"/>
    <property type="match status" value="1"/>
</dbReference>
<sequence length="643" mass="72439">MDYDHLQISIHSDDASRKQRWSEKMEELKNTQFSSAEDAASPLVHKELVWEKNIVNFELYDAVEKGDVVNFFDVLEKECAERKVPLSDIFDQVTWAGDSLLHVAADFGSEQIAELISCHFPELLTRRNVRGDTPLHVAVRSTNSTIVKLILSQYAIEKSKDDGLMDKEITRETNEYGNTPLHEAVYSDHFGVVEEILHADEPVAHYLNKSRSSPLFLSVTSPDVKILNLLLQIPFPADQPLPQCFGNSPLHAAIRQKNPDEEGGNPFHYAAYTGYVEGFRILLQNLSEKSNQSLLERNKKGNFPIHVACKRGHVEVVEEFLRHELPFNPYVLLNQKGQNILHIAAKNGRTKVVQHLLLNQKIDQCAINHRDNDGNTPLHLASINLFPKVLHCIAHDKRINVNITNNNDLTARDIVELEFNTQKTVRKLLANSVLIEAGVSLKLNDMLHLQRQQSPKTDLRLKDPNTILVVATLIVTLTFAGFLSVPGGLHSSDDPNPKKRGMAILDYNPRFWLFSIYNSIAMFSSIAACILMLVAQTLDSELARKPTKFATLSLYCSFSALPTVILDAVSLVLDNYPLRVVSVTISLVCGLLLILICEFGYYLVLLNPIGGRALRSYIKLLRYDNKPDDSSYQKAIKDNEEFV</sequence>
<gene>
    <name evidence="11" type="ORF">V8G54_022789</name>
</gene>
<dbReference type="AlphaFoldDB" id="A0AAQ3RQY6"/>
<keyword evidence="3 9" id="KW-0812">Transmembrane</keyword>
<dbReference type="Pfam" id="PF13962">
    <property type="entry name" value="PGG"/>
    <property type="match status" value="1"/>
</dbReference>
<feature type="repeat" description="ANK" evidence="8">
    <location>
        <begin position="336"/>
        <end position="357"/>
    </location>
</feature>
<evidence type="ECO:0000256" key="9">
    <source>
        <dbReference type="SAM" id="Phobius"/>
    </source>
</evidence>
<name>A0AAQ3RQY6_VIGMU</name>
<dbReference type="Gene3D" id="1.25.40.20">
    <property type="entry name" value="Ankyrin repeat-containing domain"/>
    <property type="match status" value="3"/>
</dbReference>
<dbReference type="GO" id="GO:0005886">
    <property type="term" value="C:plasma membrane"/>
    <property type="evidence" value="ECO:0007669"/>
    <property type="project" value="UniProtKB-SubCell"/>
</dbReference>
<evidence type="ECO:0000256" key="1">
    <source>
        <dbReference type="ARBA" id="ARBA00004141"/>
    </source>
</evidence>
<evidence type="ECO:0000256" key="5">
    <source>
        <dbReference type="ARBA" id="ARBA00022989"/>
    </source>
</evidence>
<comment type="subcellular location">
    <subcellularLocation>
        <location evidence="2">Cell membrane</location>
        <topology evidence="2">Peripheral membrane protein</topology>
        <orientation evidence="2">Cytoplasmic side</orientation>
    </subcellularLocation>
    <subcellularLocation>
        <location evidence="1">Membrane</location>
        <topology evidence="1">Multi-pass membrane protein</topology>
    </subcellularLocation>
</comment>
<feature type="transmembrane region" description="Helical" evidence="9">
    <location>
        <begin position="554"/>
        <end position="573"/>
    </location>
</feature>
<dbReference type="SMART" id="SM00248">
    <property type="entry name" value="ANK"/>
    <property type="match status" value="8"/>
</dbReference>
<dbReference type="PANTHER" id="PTHR24186:SF46">
    <property type="entry name" value="PROTEIN ACCELERATED CELL DEATH 6-LIKE"/>
    <property type="match status" value="1"/>
</dbReference>
<dbReference type="InterPro" id="IPR036770">
    <property type="entry name" value="Ankyrin_rpt-contain_sf"/>
</dbReference>
<evidence type="ECO:0000256" key="3">
    <source>
        <dbReference type="ARBA" id="ARBA00022692"/>
    </source>
</evidence>
<reference evidence="11 12" key="1">
    <citation type="journal article" date="2023" name="Life. Sci Alliance">
        <title>Evolutionary insights into 3D genome organization and epigenetic landscape of Vigna mungo.</title>
        <authorList>
            <person name="Junaid A."/>
            <person name="Singh B."/>
            <person name="Bhatia S."/>
        </authorList>
    </citation>
    <scope>NUCLEOTIDE SEQUENCE [LARGE SCALE GENOMIC DNA]</scope>
    <source>
        <strain evidence="11">Urdbean</strain>
    </source>
</reference>
<evidence type="ECO:0000256" key="6">
    <source>
        <dbReference type="ARBA" id="ARBA00023043"/>
    </source>
</evidence>
<dbReference type="PANTHER" id="PTHR24186">
    <property type="entry name" value="PROTEIN PHOSPHATASE 1 REGULATORY SUBUNIT"/>
    <property type="match status" value="1"/>
</dbReference>
<evidence type="ECO:0000259" key="10">
    <source>
        <dbReference type="Pfam" id="PF13962"/>
    </source>
</evidence>
<evidence type="ECO:0000256" key="8">
    <source>
        <dbReference type="PROSITE-ProRule" id="PRU00023"/>
    </source>
</evidence>
<dbReference type="FunFam" id="1.25.40.20:FF:000813">
    <property type="entry name" value="Ankyrin repeat-containing protein"/>
    <property type="match status" value="1"/>
</dbReference>
<keyword evidence="6 8" id="KW-0040">ANK repeat</keyword>
<evidence type="ECO:0000256" key="7">
    <source>
        <dbReference type="ARBA" id="ARBA00023136"/>
    </source>
</evidence>
<keyword evidence="4" id="KW-0677">Repeat</keyword>
<feature type="transmembrane region" description="Helical" evidence="9">
    <location>
        <begin position="585"/>
        <end position="606"/>
    </location>
</feature>
<keyword evidence="5 9" id="KW-1133">Transmembrane helix</keyword>
<dbReference type="EMBL" id="CP144694">
    <property type="protein sequence ID" value="WVZ01983.1"/>
    <property type="molecule type" value="Genomic_DNA"/>
</dbReference>
<organism evidence="11 12">
    <name type="scientific">Vigna mungo</name>
    <name type="common">Black gram</name>
    <name type="synonym">Phaseolus mungo</name>
    <dbReference type="NCBI Taxonomy" id="3915"/>
    <lineage>
        <taxon>Eukaryota</taxon>
        <taxon>Viridiplantae</taxon>
        <taxon>Streptophyta</taxon>
        <taxon>Embryophyta</taxon>
        <taxon>Tracheophyta</taxon>
        <taxon>Spermatophyta</taxon>
        <taxon>Magnoliopsida</taxon>
        <taxon>eudicotyledons</taxon>
        <taxon>Gunneridae</taxon>
        <taxon>Pentapetalae</taxon>
        <taxon>rosids</taxon>
        <taxon>fabids</taxon>
        <taxon>Fabales</taxon>
        <taxon>Fabaceae</taxon>
        <taxon>Papilionoideae</taxon>
        <taxon>50 kb inversion clade</taxon>
        <taxon>NPAAA clade</taxon>
        <taxon>indigoferoid/millettioid clade</taxon>
        <taxon>Phaseoleae</taxon>
        <taxon>Vigna</taxon>
    </lineage>
</organism>
<feature type="repeat" description="ANK" evidence="8">
    <location>
        <begin position="300"/>
        <end position="323"/>
    </location>
</feature>
<dbReference type="Pfam" id="PF12796">
    <property type="entry name" value="Ank_2"/>
    <property type="match status" value="2"/>
</dbReference>
<accession>A0AAQ3RQY6</accession>
<proteinExistence type="predicted"/>
<dbReference type="InterPro" id="IPR002110">
    <property type="entry name" value="Ankyrin_rpt"/>
</dbReference>
<feature type="transmembrane region" description="Helical" evidence="9">
    <location>
        <begin position="511"/>
        <end position="534"/>
    </location>
</feature>
<protein>
    <recommendedName>
        <fullName evidence="10">PGG domain-containing protein</fullName>
    </recommendedName>
</protein>
<evidence type="ECO:0000313" key="11">
    <source>
        <dbReference type="EMBL" id="WVZ01983.1"/>
    </source>
</evidence>
<dbReference type="Proteomes" id="UP001374535">
    <property type="component" value="Chromosome 7"/>
</dbReference>
<keyword evidence="7 9" id="KW-0472">Membrane</keyword>
<feature type="domain" description="PGG" evidence="10">
    <location>
        <begin position="464"/>
        <end position="559"/>
    </location>
</feature>
<evidence type="ECO:0000256" key="2">
    <source>
        <dbReference type="ARBA" id="ARBA00004413"/>
    </source>
</evidence>
<evidence type="ECO:0000256" key="4">
    <source>
        <dbReference type="ARBA" id="ARBA00022737"/>
    </source>
</evidence>
<dbReference type="InterPro" id="IPR026961">
    <property type="entry name" value="PGG_dom"/>
</dbReference>
<evidence type="ECO:0000313" key="12">
    <source>
        <dbReference type="Proteomes" id="UP001374535"/>
    </source>
</evidence>
<dbReference type="PROSITE" id="PS50088">
    <property type="entry name" value="ANK_REPEAT"/>
    <property type="match status" value="3"/>
</dbReference>